<gene>
    <name evidence="2" type="ORF">BN869_000007818_1</name>
</gene>
<dbReference type="PANTHER" id="PTHR42037:SF1">
    <property type="match status" value="1"/>
</dbReference>
<dbReference type="InterPro" id="IPR027796">
    <property type="entry name" value="OTT_1508_deam-like"/>
</dbReference>
<accession>A0A0B7KA23</accession>
<feature type="compositionally biased region" description="Basic and acidic residues" evidence="1">
    <location>
        <begin position="440"/>
        <end position="456"/>
    </location>
</feature>
<dbReference type="EMBL" id="CDPU01000024">
    <property type="protein sequence ID" value="CEO51760.1"/>
    <property type="molecule type" value="Genomic_DNA"/>
</dbReference>
<proteinExistence type="predicted"/>
<reference evidence="2" key="1">
    <citation type="submission" date="2015-01" db="EMBL/GenBank/DDBJ databases">
        <authorList>
            <person name="Durling Mikael"/>
        </authorList>
    </citation>
    <scope>NUCLEOTIDE SEQUENCE</scope>
</reference>
<name>A0A0B7KA23_BIOOC</name>
<dbReference type="Pfam" id="PF14441">
    <property type="entry name" value="OTT_1508_deam"/>
    <property type="match status" value="1"/>
</dbReference>
<sequence>MSAEPPSKDSYQTRLDQFYETMKLSAALGQRSLAKRSRPSSDVSSEVNTQRRFLNNLAFLCDHRRDNSLKISIAIENADGLSRFWIAADTEPRDNALRCLNFILSLLKRVLGLPQRLLRHGEDLLQGVCANLAQSRLRLEVGDLSMAVKDCKPVLQKLSHPDLEDLPEWLSQLDPETNQDRNNLTWCRIAHEAQEYEAMDKLNSITGVSDMPVLTLPFVQLRHSIRCLARQFQACKDLIEDGGKLKALLLNKFHVQMVTPAEPVPPPKLDPSTNFDVITRRLIETTPLRREIEAAFSRLKKSHPDIEERIKKQYGEGMAVPRVPSEVQILENFYKNRLKYSMGESFIGISKPSCLCSQAYFRHHPAASVSPSTNGELCQSWSPSLVQGGKSDENFLLQHKLLEKVHSDIRQRVLQRILQVDQLGVSHGAFDKGVAGGKSADADHSGLDKHESKEDWLFVGDESDEEGGISV</sequence>
<evidence type="ECO:0000313" key="2">
    <source>
        <dbReference type="EMBL" id="CEO51760.1"/>
    </source>
</evidence>
<feature type="compositionally biased region" description="Acidic residues" evidence="1">
    <location>
        <begin position="461"/>
        <end position="471"/>
    </location>
</feature>
<organism evidence="2">
    <name type="scientific">Bionectria ochroleuca</name>
    <name type="common">Gliocladium roseum</name>
    <dbReference type="NCBI Taxonomy" id="29856"/>
    <lineage>
        <taxon>Eukaryota</taxon>
        <taxon>Fungi</taxon>
        <taxon>Dikarya</taxon>
        <taxon>Ascomycota</taxon>
        <taxon>Pezizomycotina</taxon>
        <taxon>Sordariomycetes</taxon>
        <taxon>Hypocreomycetidae</taxon>
        <taxon>Hypocreales</taxon>
        <taxon>Bionectriaceae</taxon>
        <taxon>Clonostachys</taxon>
    </lineage>
</organism>
<evidence type="ECO:0000256" key="1">
    <source>
        <dbReference type="SAM" id="MobiDB-lite"/>
    </source>
</evidence>
<protein>
    <submittedName>
        <fullName evidence="2">Uncharacterized protein</fullName>
    </submittedName>
</protein>
<dbReference type="AlphaFoldDB" id="A0A0B7KA23"/>
<dbReference type="PANTHER" id="PTHR42037">
    <property type="match status" value="1"/>
</dbReference>
<feature type="region of interest" description="Disordered" evidence="1">
    <location>
        <begin position="435"/>
        <end position="471"/>
    </location>
</feature>